<evidence type="ECO:0000256" key="4">
    <source>
        <dbReference type="ARBA" id="ARBA00022989"/>
    </source>
</evidence>
<evidence type="ECO:0000256" key="5">
    <source>
        <dbReference type="ARBA" id="ARBA00023136"/>
    </source>
</evidence>
<dbReference type="PANTHER" id="PTHR30482">
    <property type="entry name" value="HIGH-AFFINITY BRANCHED-CHAIN AMINO ACID TRANSPORT SYSTEM PERMEASE"/>
    <property type="match status" value="1"/>
</dbReference>
<keyword evidence="3 6" id="KW-0812">Transmembrane</keyword>
<protein>
    <recommendedName>
        <fullName evidence="8">Branched-chain amino acid ABC transporter permease</fullName>
    </recommendedName>
</protein>
<comment type="caution">
    <text evidence="7">The sequence shown here is derived from an EMBL/GenBank/DDBJ whole genome shotgun (WGS) entry which is preliminary data.</text>
</comment>
<evidence type="ECO:0000256" key="3">
    <source>
        <dbReference type="ARBA" id="ARBA00022692"/>
    </source>
</evidence>
<evidence type="ECO:0000256" key="1">
    <source>
        <dbReference type="ARBA" id="ARBA00004651"/>
    </source>
</evidence>
<dbReference type="Pfam" id="PF02653">
    <property type="entry name" value="BPD_transp_2"/>
    <property type="match status" value="1"/>
</dbReference>
<reference evidence="7" key="1">
    <citation type="journal article" date="2014" name="Front. Microbiol.">
        <title>High frequency of phylogenetically diverse reductive dehalogenase-homologous genes in deep subseafloor sedimentary metagenomes.</title>
        <authorList>
            <person name="Kawai M."/>
            <person name="Futagami T."/>
            <person name="Toyoda A."/>
            <person name="Takaki Y."/>
            <person name="Nishi S."/>
            <person name="Hori S."/>
            <person name="Arai W."/>
            <person name="Tsubouchi T."/>
            <person name="Morono Y."/>
            <person name="Uchiyama I."/>
            <person name="Ito T."/>
            <person name="Fujiyama A."/>
            <person name="Inagaki F."/>
            <person name="Takami H."/>
        </authorList>
    </citation>
    <scope>NUCLEOTIDE SEQUENCE</scope>
    <source>
        <strain evidence="7">Expedition CK06-06</strain>
    </source>
</reference>
<dbReference type="CDD" id="cd06581">
    <property type="entry name" value="TM_PBP1_LivM_like"/>
    <property type="match status" value="1"/>
</dbReference>
<comment type="subcellular location">
    <subcellularLocation>
        <location evidence="1">Cell membrane</location>
        <topology evidence="1">Multi-pass membrane protein</topology>
    </subcellularLocation>
</comment>
<feature type="transmembrane region" description="Helical" evidence="6">
    <location>
        <begin position="63"/>
        <end position="82"/>
    </location>
</feature>
<accession>X1NWM4</accession>
<evidence type="ECO:0000256" key="2">
    <source>
        <dbReference type="ARBA" id="ARBA00022475"/>
    </source>
</evidence>
<dbReference type="GO" id="GO:0015658">
    <property type="term" value="F:branched-chain amino acid transmembrane transporter activity"/>
    <property type="evidence" value="ECO:0007669"/>
    <property type="project" value="InterPro"/>
</dbReference>
<feature type="transmembrane region" description="Helical" evidence="6">
    <location>
        <begin position="7"/>
        <end position="26"/>
    </location>
</feature>
<dbReference type="PANTHER" id="PTHR30482:SF10">
    <property type="entry name" value="HIGH-AFFINITY BRANCHED-CHAIN AMINO ACID TRANSPORT PROTEIN BRAE"/>
    <property type="match status" value="1"/>
</dbReference>
<keyword evidence="5 6" id="KW-0472">Membrane</keyword>
<gene>
    <name evidence="7" type="ORF">S06H3_57521</name>
</gene>
<dbReference type="GO" id="GO:0005886">
    <property type="term" value="C:plasma membrane"/>
    <property type="evidence" value="ECO:0007669"/>
    <property type="project" value="UniProtKB-SubCell"/>
</dbReference>
<keyword evidence="2" id="KW-1003">Cell membrane</keyword>
<feature type="transmembrane region" description="Helical" evidence="6">
    <location>
        <begin position="88"/>
        <end position="107"/>
    </location>
</feature>
<proteinExistence type="predicted"/>
<keyword evidence="4 6" id="KW-1133">Transmembrane helix</keyword>
<feature type="non-terminal residue" evidence="7">
    <location>
        <position position="194"/>
    </location>
</feature>
<sequence length="194" mass="21343">MKPLLTGNYKIPLLLLIVLSLIPVFIKSPYILSIAITVLLYAFSGNAWNIAGGYCGQLSLGHAAYFGLGAYTSTMLFLKFGVSPWGGMIVGAVIVGVVAAILGYPSLRLKGPYFIFFTIAFAEAIRIFFLAWDWVEGARGIIIPFQVSLANFMSLSKVFYYYVALGFLIIGMLVTYLIANSKMGKYFIAIREDE</sequence>
<dbReference type="InterPro" id="IPR001851">
    <property type="entry name" value="ABC_transp_permease"/>
</dbReference>
<feature type="transmembrane region" description="Helical" evidence="6">
    <location>
        <begin position="159"/>
        <end position="179"/>
    </location>
</feature>
<name>X1NWM4_9ZZZZ</name>
<evidence type="ECO:0000256" key="6">
    <source>
        <dbReference type="SAM" id="Phobius"/>
    </source>
</evidence>
<feature type="transmembrane region" description="Helical" evidence="6">
    <location>
        <begin position="32"/>
        <end position="51"/>
    </location>
</feature>
<evidence type="ECO:0000313" key="7">
    <source>
        <dbReference type="EMBL" id="GAI47978.1"/>
    </source>
</evidence>
<dbReference type="EMBL" id="BARV01037136">
    <property type="protein sequence ID" value="GAI47978.1"/>
    <property type="molecule type" value="Genomic_DNA"/>
</dbReference>
<dbReference type="AlphaFoldDB" id="X1NWM4"/>
<organism evidence="7">
    <name type="scientific">marine sediment metagenome</name>
    <dbReference type="NCBI Taxonomy" id="412755"/>
    <lineage>
        <taxon>unclassified sequences</taxon>
        <taxon>metagenomes</taxon>
        <taxon>ecological metagenomes</taxon>
    </lineage>
</organism>
<dbReference type="InterPro" id="IPR043428">
    <property type="entry name" value="LivM-like"/>
</dbReference>
<evidence type="ECO:0008006" key="8">
    <source>
        <dbReference type="Google" id="ProtNLM"/>
    </source>
</evidence>
<feature type="transmembrane region" description="Helical" evidence="6">
    <location>
        <begin position="114"/>
        <end position="132"/>
    </location>
</feature>